<comment type="similarity">
    <text evidence="2">Belongs to the GtrA family.</text>
</comment>
<dbReference type="GeneID" id="77471221"/>
<evidence type="ECO:0000256" key="6">
    <source>
        <dbReference type="SAM" id="Phobius"/>
    </source>
</evidence>
<gene>
    <name evidence="8" type="ORF">C7U55_08975</name>
</gene>
<feature type="transmembrane region" description="Helical" evidence="6">
    <location>
        <begin position="38"/>
        <end position="58"/>
    </location>
</feature>
<accession>A0A2T3FX02</accession>
<evidence type="ECO:0000256" key="2">
    <source>
        <dbReference type="ARBA" id="ARBA00009399"/>
    </source>
</evidence>
<proteinExistence type="inferred from homology"/>
<dbReference type="GO" id="GO:0000271">
    <property type="term" value="P:polysaccharide biosynthetic process"/>
    <property type="evidence" value="ECO:0007669"/>
    <property type="project" value="InterPro"/>
</dbReference>
<name>A0A2T3FX02_9FIRM</name>
<sequence length="133" mass="15265">MKDLILKYKEVIMYLVFGVLTTVVNIVVYYVAADCLKINYLIANIAAWFLSVLFAYVTNRKYVFESKSDHILKEMISFFSARLATGALDMGFMYVTVNFQILPDFIAKIVANIFVIIANYVLSKLFIFKKDGE</sequence>
<keyword evidence="9" id="KW-1185">Reference proteome</keyword>
<evidence type="ECO:0000313" key="8">
    <source>
        <dbReference type="EMBL" id="PST39790.1"/>
    </source>
</evidence>
<dbReference type="Pfam" id="PF04138">
    <property type="entry name" value="GtrA_DPMS_TM"/>
    <property type="match status" value="1"/>
</dbReference>
<dbReference type="RefSeq" id="WP_106988276.1">
    <property type="nucleotide sequence ID" value="NZ_DBGDQT010000015.1"/>
</dbReference>
<reference evidence="9" key="1">
    <citation type="submission" date="2018-03" db="EMBL/GenBank/DDBJ databases">
        <title>Lachnoclostridium SNUG30370 gen.nov., sp.nov., isolated from human faeces.</title>
        <authorList>
            <person name="Seo B."/>
            <person name="Jeon K."/>
            <person name="Ko G."/>
        </authorList>
    </citation>
    <scope>NUCLEOTIDE SEQUENCE [LARGE SCALE GENOMIC DNA]</scope>
    <source>
        <strain evidence="9">SNUG30370</strain>
    </source>
</reference>
<dbReference type="InterPro" id="IPR007267">
    <property type="entry name" value="GtrA_DPMS_TM"/>
</dbReference>
<dbReference type="PANTHER" id="PTHR38459">
    <property type="entry name" value="PROPHAGE BACTOPRENOL-LINKED GLUCOSE TRANSLOCASE HOMOLOG"/>
    <property type="match status" value="1"/>
</dbReference>
<feature type="transmembrane region" description="Helical" evidence="6">
    <location>
        <begin position="79"/>
        <end position="99"/>
    </location>
</feature>
<protein>
    <submittedName>
        <fullName evidence="8">Teichoic acid glycosylation protein</fullName>
    </submittedName>
</protein>
<evidence type="ECO:0000259" key="7">
    <source>
        <dbReference type="Pfam" id="PF04138"/>
    </source>
</evidence>
<keyword evidence="4 6" id="KW-1133">Transmembrane helix</keyword>
<comment type="subcellular location">
    <subcellularLocation>
        <location evidence="1">Membrane</location>
        <topology evidence="1">Multi-pass membrane protein</topology>
    </subcellularLocation>
</comment>
<dbReference type="InterPro" id="IPR051401">
    <property type="entry name" value="GtrA_CellWall_Glycosyl"/>
</dbReference>
<keyword evidence="5 6" id="KW-0472">Membrane</keyword>
<comment type="caution">
    <text evidence="8">The sequence shown here is derived from an EMBL/GenBank/DDBJ whole genome shotgun (WGS) entry which is preliminary data.</text>
</comment>
<feature type="transmembrane region" description="Helical" evidence="6">
    <location>
        <begin position="12"/>
        <end position="32"/>
    </location>
</feature>
<dbReference type="EMBL" id="PYLP01000011">
    <property type="protein sequence ID" value="PST39790.1"/>
    <property type="molecule type" value="Genomic_DNA"/>
</dbReference>
<evidence type="ECO:0000256" key="4">
    <source>
        <dbReference type="ARBA" id="ARBA00022989"/>
    </source>
</evidence>
<dbReference type="AlphaFoldDB" id="A0A2T3FX02"/>
<dbReference type="Proteomes" id="UP000241201">
    <property type="component" value="Unassembled WGS sequence"/>
</dbReference>
<feature type="domain" description="GtrA/DPMS transmembrane" evidence="7">
    <location>
        <begin position="14"/>
        <end position="128"/>
    </location>
</feature>
<keyword evidence="3 6" id="KW-0812">Transmembrane</keyword>
<organism evidence="8 9">
    <name type="scientific">Faecalibacillus faecis</name>
    <dbReference type="NCBI Taxonomy" id="1982628"/>
    <lineage>
        <taxon>Bacteria</taxon>
        <taxon>Bacillati</taxon>
        <taxon>Bacillota</taxon>
        <taxon>Erysipelotrichia</taxon>
        <taxon>Erysipelotrichales</taxon>
        <taxon>Coprobacillaceae</taxon>
        <taxon>Faecalibacillus</taxon>
    </lineage>
</organism>
<evidence type="ECO:0000256" key="5">
    <source>
        <dbReference type="ARBA" id="ARBA00023136"/>
    </source>
</evidence>
<feature type="transmembrane region" description="Helical" evidence="6">
    <location>
        <begin position="105"/>
        <end position="127"/>
    </location>
</feature>
<evidence type="ECO:0000256" key="1">
    <source>
        <dbReference type="ARBA" id="ARBA00004141"/>
    </source>
</evidence>
<evidence type="ECO:0000256" key="3">
    <source>
        <dbReference type="ARBA" id="ARBA00022692"/>
    </source>
</evidence>
<dbReference type="PANTHER" id="PTHR38459:SF5">
    <property type="entry name" value="CELL WALL TEICHOIC ACID GLYCOSYLATION PROTEIN GTCA"/>
    <property type="match status" value="1"/>
</dbReference>
<dbReference type="GO" id="GO:0005886">
    <property type="term" value="C:plasma membrane"/>
    <property type="evidence" value="ECO:0007669"/>
    <property type="project" value="TreeGrafter"/>
</dbReference>
<evidence type="ECO:0000313" key="9">
    <source>
        <dbReference type="Proteomes" id="UP000241201"/>
    </source>
</evidence>